<dbReference type="EMBL" id="JAVIGA010000005">
    <property type="protein sequence ID" value="MDQ9126137.1"/>
    <property type="molecule type" value="Genomic_DNA"/>
</dbReference>
<protein>
    <recommendedName>
        <fullName evidence="3">Antirestriction protein</fullName>
    </recommendedName>
</protein>
<dbReference type="Proteomes" id="UP001224622">
    <property type="component" value="Unassembled WGS sequence"/>
</dbReference>
<comment type="caution">
    <text evidence="1">The sequence shown here is derived from an EMBL/GenBank/DDBJ whole genome shotgun (WGS) entry which is preliminary data.</text>
</comment>
<accession>A0AAJ1YB50</accession>
<evidence type="ECO:0000313" key="2">
    <source>
        <dbReference type="Proteomes" id="UP001224622"/>
    </source>
</evidence>
<proteinExistence type="predicted"/>
<gene>
    <name evidence="1" type="ORF">RDT67_06790</name>
</gene>
<dbReference type="AlphaFoldDB" id="A0AAJ1YB50"/>
<evidence type="ECO:0000313" key="1">
    <source>
        <dbReference type="EMBL" id="MDQ9126137.1"/>
    </source>
</evidence>
<reference evidence="1" key="1">
    <citation type="submission" date="2023-08" db="EMBL/GenBank/DDBJ databases">
        <title>The Comparative Genomic Analysis of Yersiniaceae from Polar Regions.</title>
        <authorList>
            <person name="Goncharov A."/>
            <person name="Aslanov B."/>
            <person name="Kolodzhieva V."/>
            <person name="Azarov D."/>
            <person name="Mochov A."/>
            <person name="Lebedeva E."/>
        </authorList>
    </citation>
    <scope>NUCLEOTIDE SEQUENCE</scope>
    <source>
        <strain evidence="1">Vf</strain>
    </source>
</reference>
<name>A0AAJ1YB50_SERFO</name>
<organism evidence="1 2">
    <name type="scientific">Serratia fonticola</name>
    <dbReference type="NCBI Taxonomy" id="47917"/>
    <lineage>
        <taxon>Bacteria</taxon>
        <taxon>Pseudomonadati</taxon>
        <taxon>Pseudomonadota</taxon>
        <taxon>Gammaproteobacteria</taxon>
        <taxon>Enterobacterales</taxon>
        <taxon>Yersiniaceae</taxon>
        <taxon>Serratia</taxon>
    </lineage>
</organism>
<evidence type="ECO:0008006" key="3">
    <source>
        <dbReference type="Google" id="ProtNLM"/>
    </source>
</evidence>
<dbReference type="RefSeq" id="WP_309046911.1">
    <property type="nucleotide sequence ID" value="NZ_JAVIGA010000005.1"/>
</dbReference>
<sequence>MQHVPADARQADWYPLPLDNHPGSRSISDDDICAWCRHLYYRPGERSLCRLVEVKGEGPACFDPDGYAQSCTELQVIFTLPS</sequence>